<dbReference type="AlphaFoldDB" id="A0A139WR61"/>
<reference evidence="3 4" key="1">
    <citation type="journal article" date="2013" name="Genome Biol. Evol.">
        <title>Genomes of Stigonematalean cyanobacteria (subsection V) and the evolution of oxygenic photosynthesis from prokaryotes to plastids.</title>
        <authorList>
            <person name="Dagan T."/>
            <person name="Roettger M."/>
            <person name="Stucken K."/>
            <person name="Landan G."/>
            <person name="Koch R."/>
            <person name="Major P."/>
            <person name="Gould S.B."/>
            <person name="Goremykin V.V."/>
            <person name="Rippka R."/>
            <person name="Tandeau de Marsac N."/>
            <person name="Gugger M."/>
            <person name="Lockhart P.J."/>
            <person name="Allen J.F."/>
            <person name="Brune I."/>
            <person name="Maus I."/>
            <person name="Puhler A."/>
            <person name="Martin W.F."/>
        </authorList>
    </citation>
    <scope>NUCLEOTIDE SEQUENCE [LARGE SCALE GENOMIC DNA]</scope>
    <source>
        <strain evidence="3 4">PCC 7110</strain>
    </source>
</reference>
<dbReference type="RefSeq" id="WP_017741116.1">
    <property type="nucleotide sequence ID" value="NZ_KQ976355.1"/>
</dbReference>
<dbReference type="EMBL" id="ANNX02000064">
    <property type="protein sequence ID" value="KYC34921.1"/>
    <property type="molecule type" value="Genomic_DNA"/>
</dbReference>
<feature type="region of interest" description="Disordered" evidence="2">
    <location>
        <begin position="83"/>
        <end position="103"/>
    </location>
</feature>
<sequence length="213" mass="22879">MSITIGQNEAFLLVPFNILQTTANSLRNAGVAINVKKSGGMHRILIQKKPEGFCITQLIQSLSLSQITTQANPSATSVEISASNVSQTHTEEANTTQVPEEAEQQLSQTTGIEAAQTLLCEPNPEIGNDVVTIETEETIETTETAESVESAVESNAAESLMATLDELEQQSLEQLQEWAKAHSIPGHSKMKQPKTLAKKLAGKIKAVQLQATA</sequence>
<keyword evidence="4" id="KW-1185">Reference proteome</keyword>
<keyword evidence="1" id="KW-0175">Coiled coil</keyword>
<evidence type="ECO:0000256" key="1">
    <source>
        <dbReference type="SAM" id="Coils"/>
    </source>
</evidence>
<name>A0A139WR61_9CYAN</name>
<proteinExistence type="predicted"/>
<accession>A0A139WR61</accession>
<comment type="caution">
    <text evidence="3">The sequence shown here is derived from an EMBL/GenBank/DDBJ whole genome shotgun (WGS) entry which is preliminary data.</text>
</comment>
<protein>
    <submittedName>
        <fullName evidence="3">Uncharacterized protein</fullName>
    </submittedName>
</protein>
<feature type="coiled-coil region" evidence="1">
    <location>
        <begin position="150"/>
        <end position="177"/>
    </location>
</feature>
<evidence type="ECO:0000313" key="4">
    <source>
        <dbReference type="Proteomes" id="UP000076925"/>
    </source>
</evidence>
<dbReference type="STRING" id="128403.WA1_50315"/>
<dbReference type="Proteomes" id="UP000076925">
    <property type="component" value="Unassembled WGS sequence"/>
</dbReference>
<evidence type="ECO:0000256" key="2">
    <source>
        <dbReference type="SAM" id="MobiDB-lite"/>
    </source>
</evidence>
<evidence type="ECO:0000313" key="3">
    <source>
        <dbReference type="EMBL" id="KYC34921.1"/>
    </source>
</evidence>
<gene>
    <name evidence="3" type="ORF">WA1_50315</name>
</gene>
<organism evidence="3 4">
    <name type="scientific">Scytonema hofmannii PCC 7110</name>
    <dbReference type="NCBI Taxonomy" id="128403"/>
    <lineage>
        <taxon>Bacteria</taxon>
        <taxon>Bacillati</taxon>
        <taxon>Cyanobacteriota</taxon>
        <taxon>Cyanophyceae</taxon>
        <taxon>Nostocales</taxon>
        <taxon>Scytonemataceae</taxon>
        <taxon>Scytonema</taxon>
    </lineage>
</organism>